<gene>
    <name evidence="1" type="ORF">ACCAA_890024</name>
</gene>
<dbReference type="EMBL" id="FLQX01000170">
    <property type="protein sequence ID" value="SBT10145.1"/>
    <property type="molecule type" value="Genomic_DNA"/>
</dbReference>
<evidence type="ECO:0000313" key="1">
    <source>
        <dbReference type="EMBL" id="SBT10145.1"/>
    </source>
</evidence>
<dbReference type="Proteomes" id="UP000199169">
    <property type="component" value="Unassembled WGS sequence"/>
</dbReference>
<proteinExistence type="predicted"/>
<sequence length="380" mass="41663">MRRDGDLVHYLAISQILERPRQMLRVDALHRRAHADRRRHELDDLAFVPEFFGQAVHQIEFGADQPAGVRAGFLDRSDDVFGRADKIRLLAHFEAAFRVGDDQAVRILVAEAQDVRRLKHLVHRAVAFPEQEFRAPDLLGSEATHFEVGVPDHHFVEWNSHPIAGPAAEMLVGKEENLFPALEGPASDRSGVRRGAHDAAACTAEGLEIGGRVDVGHRGDLLIDVEYLAEFAPAALDLGQIGHVGHRAAGGEVRQDGHLFRLRHDVGDFGHEMHAAEDNVLRFGLRGEAREFQRVTGKVGVLVNVGTLVVVAEQNGLVAKPLAGSADALMARIVLQLVEVVEADGRGLHGRVLEARSKEPGPACGKRFRQEVQLCHGRPA</sequence>
<dbReference type="AlphaFoldDB" id="A0A1A8XYW8"/>
<keyword evidence="2" id="KW-1185">Reference proteome</keyword>
<accession>A0A1A8XYW8</accession>
<protein>
    <submittedName>
        <fullName evidence="1">Uncharacterized protein</fullName>
    </submittedName>
</protein>
<name>A0A1A8XYW8_9PROT</name>
<reference evidence="1 2" key="1">
    <citation type="submission" date="2016-06" db="EMBL/GenBank/DDBJ databases">
        <authorList>
            <person name="Kjaerup R.B."/>
            <person name="Dalgaard T.S."/>
            <person name="Juul-Madsen H.R."/>
        </authorList>
    </citation>
    <scope>NUCLEOTIDE SEQUENCE [LARGE SCALE GENOMIC DNA]</scope>
    <source>
        <strain evidence="1">3</strain>
    </source>
</reference>
<organism evidence="1 2">
    <name type="scientific">Candidatus Accumulibacter aalborgensis</name>
    <dbReference type="NCBI Taxonomy" id="1860102"/>
    <lineage>
        <taxon>Bacteria</taxon>
        <taxon>Pseudomonadati</taxon>
        <taxon>Pseudomonadota</taxon>
        <taxon>Betaproteobacteria</taxon>
        <taxon>Candidatus Accumulibacter</taxon>
    </lineage>
</organism>
<evidence type="ECO:0000313" key="2">
    <source>
        <dbReference type="Proteomes" id="UP000199169"/>
    </source>
</evidence>